<keyword evidence="1" id="KW-0732">Signal</keyword>
<evidence type="ECO:0000256" key="1">
    <source>
        <dbReference type="SAM" id="SignalP"/>
    </source>
</evidence>
<dbReference type="Proteomes" id="UP001162834">
    <property type="component" value="Chromosome"/>
</dbReference>
<dbReference type="EMBL" id="CP087164">
    <property type="protein sequence ID" value="UGS34981.1"/>
    <property type="molecule type" value="Genomic_DNA"/>
</dbReference>
<name>A0A9E7BZ67_9ACTN</name>
<protein>
    <submittedName>
        <fullName evidence="2">Uncharacterized protein</fullName>
    </submittedName>
</protein>
<feature type="signal peptide" evidence="1">
    <location>
        <begin position="1"/>
        <end position="23"/>
    </location>
</feature>
<sequence>MPKRLLVAAAAVVVFAVAFFANARRLLNTRGAVARTTIRSPEEHTTTDGSGAVRSVQAADVDLPAEAADEIWTPMHLERLARTYWRFLTRITLGAVRVRYRDDGRDVCLFGIRWLPLLTFQAPEYEMDDTRGIVRWRIEKGLLVARQGRGGKGYLEIDVRRCPPPSRGQARLHVELEVANFYPAIASGFGRWFYANTQSRIHVIVTHSFLRSLARLDLAESQVGSLVGVEDVPDPGTLIRT</sequence>
<feature type="chain" id="PRO_5038659765" evidence="1">
    <location>
        <begin position="24"/>
        <end position="241"/>
    </location>
</feature>
<dbReference type="RefSeq" id="WP_259314646.1">
    <property type="nucleotide sequence ID" value="NZ_CP087164.1"/>
</dbReference>
<reference evidence="2" key="1">
    <citation type="journal article" date="2022" name="Int. J. Syst. Evol. Microbiol.">
        <title>Pseudomonas aegrilactucae sp. nov. and Pseudomonas morbosilactucae sp. nov., pathogens causing bacterial rot of lettuce in Japan.</title>
        <authorList>
            <person name="Sawada H."/>
            <person name="Fujikawa T."/>
            <person name="Satou M."/>
        </authorList>
    </citation>
    <scope>NUCLEOTIDE SEQUENCE</scope>
    <source>
        <strain evidence="2">0166_1</strain>
    </source>
</reference>
<evidence type="ECO:0000313" key="3">
    <source>
        <dbReference type="Proteomes" id="UP001162834"/>
    </source>
</evidence>
<gene>
    <name evidence="2" type="ORF">DSM104329_01365</name>
</gene>
<dbReference type="KEGG" id="sbae:DSM104329_01365"/>
<dbReference type="AlphaFoldDB" id="A0A9E7BZ67"/>
<organism evidence="2 3">
    <name type="scientific">Capillimicrobium parvum</name>
    <dbReference type="NCBI Taxonomy" id="2884022"/>
    <lineage>
        <taxon>Bacteria</taxon>
        <taxon>Bacillati</taxon>
        <taxon>Actinomycetota</taxon>
        <taxon>Thermoleophilia</taxon>
        <taxon>Solirubrobacterales</taxon>
        <taxon>Capillimicrobiaceae</taxon>
        <taxon>Capillimicrobium</taxon>
    </lineage>
</organism>
<evidence type="ECO:0000313" key="2">
    <source>
        <dbReference type="EMBL" id="UGS34981.1"/>
    </source>
</evidence>
<keyword evidence="3" id="KW-1185">Reference proteome</keyword>
<proteinExistence type="predicted"/>
<accession>A0A9E7BZ67</accession>